<feature type="compositionally biased region" description="Polar residues" evidence="1">
    <location>
        <begin position="976"/>
        <end position="995"/>
    </location>
</feature>
<organism evidence="3">
    <name type="scientific">Diabrotica virgifera virgifera</name>
    <name type="common">western corn rootworm</name>
    <dbReference type="NCBI Taxonomy" id="50390"/>
    <lineage>
        <taxon>Eukaryota</taxon>
        <taxon>Metazoa</taxon>
        <taxon>Ecdysozoa</taxon>
        <taxon>Arthropoda</taxon>
        <taxon>Hexapoda</taxon>
        <taxon>Insecta</taxon>
        <taxon>Pterygota</taxon>
        <taxon>Neoptera</taxon>
        <taxon>Endopterygota</taxon>
        <taxon>Coleoptera</taxon>
        <taxon>Polyphaga</taxon>
        <taxon>Cucujiformia</taxon>
        <taxon>Chrysomeloidea</taxon>
        <taxon>Chrysomelidae</taxon>
        <taxon>Galerucinae</taxon>
        <taxon>Diabroticina</taxon>
        <taxon>Diabroticites</taxon>
        <taxon>Diabrotica</taxon>
    </lineage>
</organism>
<feature type="region of interest" description="Disordered" evidence="1">
    <location>
        <begin position="1"/>
        <end position="53"/>
    </location>
</feature>
<feature type="transmembrane region" description="Helical" evidence="2">
    <location>
        <begin position="875"/>
        <end position="894"/>
    </location>
</feature>
<dbReference type="AlphaFoldDB" id="A0A6P7GRB0"/>
<evidence type="ECO:0000313" key="3">
    <source>
        <dbReference type="RefSeq" id="XP_028146335.1"/>
    </source>
</evidence>
<feature type="transmembrane region" description="Helical" evidence="2">
    <location>
        <begin position="841"/>
        <end position="863"/>
    </location>
</feature>
<name>A0A6P7GRB0_DIAVI</name>
<keyword evidence="2" id="KW-0472">Membrane</keyword>
<sequence>MATFHQNPEEGRPPDSPSCTTPLKLLNRKSCSKSPWHTNPSDKHPPYRCSNSNPVPPNFDNSAFFEVETRLVEDLNKNVHVTVKKCNRMEKSSLKQSFPKLLCLKRSPVLFSRRDSDRNPLKTLNVNTLRTDNINYDQYLEKSACSYLNSSNSENAQCDNSTNISSPTHDNSRLENRKKNRSSFHQNVEEALNSLLWQPYEYQETTRASPSTSPFSSYSSPSSSYNDLEEITKNDGNSCSFRDLHLQSSTSVSEMVINLQELNLTDQSEVPFTSHDPRTIRSTTWLSEVFSLTESARQRVSCDSVCSVSDVNINCCDMQVSAPLNTSSAAQTNVLHIHANDNGVNNTSVNVNQQTVFQNINETNLSTANVVGLPNHARYSSVPVSTIQNRATNNNNLVPKHSRNVSEPSNHFFKCQNNNILTPQPGSSVPIQYRHSSQLDHSNVQQINNFRGTSVPKNVPIIPRHDITTVTTTTTVPSTHVNNSRLTQKVNTQDISNINVNFYRAVPVNVISSVPTIHCLNTLSNVQGNEVSNVQVLPLGNPTNVVTSSSLVVGTTQVILHNTQASINNTNDRPTFVNTSTSVLPSNTFSTSTGTNTATHFPTQASTSQVFIQNHRPNTSTVPFVNIQPVLRTNVQVESTSHNAQTRPVNTPRTFTSTEAQTDEISILPAATNEQTTTDREQRRKERRERRHQRRLNNRYSVDNGTQVSNQNDRLPDLLSNHLPPPYSPITSASGPNIGSVSPMSPLMTNSGILPHPHGTVLQTVVPNNIVPPSGFVFQGPPPVAQVPLVQGPAQVAVPVPPPTGFRFPFPATGFRRGRFSEDPPKGCCGILSWKPGSLRWFIALIALVAVCCVLVGTALGAMRPSGRDHLTVSLLMIGVGIVLVTVSGVAWRLTSHDSSTCRSMLGLGSTESVEVCTRRFVPRLPPAYGRPHHPYAAMMYPEFQYRPPPPSYQASMQEYRLRLLLLERGNTPQIQSGIQNAVSPPPTYRSQSGSLLRASTAGRRDAQSEYSCPPSYRSQSTRPGTLQPNSVLHSREQSLSLSESNHGGSMVNVVNILGSTEEDIALDNITLDSLKMEPEHDLNPIKMLLKGSSNELEGSKDGNLVTIVQTSDQSPVIVTVSGSSQIDNSSNVQITEIPSEMEILAHL</sequence>
<feature type="region of interest" description="Disordered" evidence="1">
    <location>
        <begin position="155"/>
        <end position="185"/>
    </location>
</feature>
<dbReference type="KEGG" id="dvv:114339845"/>
<proteinExistence type="predicted"/>
<keyword evidence="2" id="KW-1133">Transmembrane helix</keyword>
<feature type="region of interest" description="Disordered" evidence="1">
    <location>
        <begin position="658"/>
        <end position="715"/>
    </location>
</feature>
<dbReference type="OrthoDB" id="10070859at2759"/>
<evidence type="ECO:0000256" key="1">
    <source>
        <dbReference type="SAM" id="MobiDB-lite"/>
    </source>
</evidence>
<gene>
    <name evidence="3" type="primary">LOC114339845</name>
</gene>
<feature type="compositionally biased region" description="Polar residues" evidence="1">
    <location>
        <begin position="155"/>
        <end position="169"/>
    </location>
</feature>
<feature type="compositionally biased region" description="Basic residues" evidence="1">
    <location>
        <begin position="685"/>
        <end position="697"/>
    </location>
</feature>
<keyword evidence="2" id="KW-0812">Transmembrane</keyword>
<reference evidence="3" key="1">
    <citation type="submission" date="2025-08" db="UniProtKB">
        <authorList>
            <consortium name="RefSeq"/>
        </authorList>
    </citation>
    <scope>IDENTIFICATION</scope>
    <source>
        <tissue evidence="3">Whole insect</tissue>
    </source>
</reference>
<evidence type="ECO:0000256" key="2">
    <source>
        <dbReference type="SAM" id="Phobius"/>
    </source>
</evidence>
<protein>
    <submittedName>
        <fullName evidence="3">Uncharacterized protein</fullName>
    </submittedName>
</protein>
<dbReference type="InParanoid" id="A0A6P7GRB0"/>
<feature type="compositionally biased region" description="Polar residues" evidence="1">
    <location>
        <begin position="700"/>
        <end position="713"/>
    </location>
</feature>
<feature type="region of interest" description="Disordered" evidence="1">
    <location>
        <begin position="976"/>
        <end position="1046"/>
    </location>
</feature>
<feature type="compositionally biased region" description="Polar residues" evidence="1">
    <location>
        <begin position="1017"/>
        <end position="1046"/>
    </location>
</feature>
<accession>A0A6P7GRB0</accession>
<dbReference type="RefSeq" id="XP_028146335.1">
    <property type="nucleotide sequence ID" value="XM_028290534.1"/>
</dbReference>